<keyword evidence="10" id="KW-1185">Reference proteome</keyword>
<dbReference type="InterPro" id="IPR000889">
    <property type="entry name" value="Glutathione_peroxidase"/>
</dbReference>
<evidence type="ECO:0000259" key="8">
    <source>
        <dbReference type="PROSITE" id="PS51352"/>
    </source>
</evidence>
<accession>A0AAF0EK91</accession>
<dbReference type="GO" id="GO:0034599">
    <property type="term" value="P:cellular response to oxidative stress"/>
    <property type="evidence" value="ECO:0007669"/>
    <property type="project" value="TreeGrafter"/>
</dbReference>
<evidence type="ECO:0000256" key="7">
    <source>
        <dbReference type="RuleBase" id="RU000499"/>
    </source>
</evidence>
<dbReference type="PROSITE" id="PS51355">
    <property type="entry name" value="GLUTATHIONE_PEROXID_3"/>
    <property type="match status" value="1"/>
</dbReference>
<dbReference type="FunFam" id="3.40.30.10:FF:000010">
    <property type="entry name" value="Glutathione peroxidase"/>
    <property type="match status" value="1"/>
</dbReference>
<dbReference type="SUPFAM" id="SSF52833">
    <property type="entry name" value="Thioredoxin-like"/>
    <property type="match status" value="1"/>
</dbReference>
<dbReference type="EMBL" id="CP119895">
    <property type="protein sequence ID" value="WFD27289.1"/>
    <property type="molecule type" value="Genomic_DNA"/>
</dbReference>
<dbReference type="Pfam" id="PF00255">
    <property type="entry name" value="GSHPx"/>
    <property type="match status" value="1"/>
</dbReference>
<reference evidence="9" key="1">
    <citation type="submission" date="2023-03" db="EMBL/GenBank/DDBJ databases">
        <title>Mating type loci evolution in Malassezia.</title>
        <authorList>
            <person name="Coelho M.A."/>
        </authorList>
    </citation>
    <scope>NUCLEOTIDE SEQUENCE</scope>
    <source>
        <strain evidence="9">CBS 9557</strain>
    </source>
</reference>
<evidence type="ECO:0000256" key="2">
    <source>
        <dbReference type="ARBA" id="ARBA00022559"/>
    </source>
</evidence>
<evidence type="ECO:0000256" key="3">
    <source>
        <dbReference type="ARBA" id="ARBA00022862"/>
    </source>
</evidence>
<evidence type="ECO:0000256" key="5">
    <source>
        <dbReference type="ARBA" id="ARBA00049091"/>
    </source>
</evidence>
<evidence type="ECO:0000256" key="4">
    <source>
        <dbReference type="ARBA" id="ARBA00023002"/>
    </source>
</evidence>
<keyword evidence="4 7" id="KW-0560">Oxidoreductase</keyword>
<dbReference type="PIRSF" id="PIRSF000303">
    <property type="entry name" value="Glutathion_perox"/>
    <property type="match status" value="1"/>
</dbReference>
<sequence length="167" mass="18554">MVSFYELKAALPKNQLFDFAQLQGKVVLIVNTASKCGFTPQLEGLEKLHKDYESRGFTVLGFPCNQFASQDPENDESICNFCQKNYGVSFPIMAKSDVNGAKANEVFQFLKHAKPGFLGTEAISTYSLLTAEWNFTKFLVDRQGNVVERYSPSTSPAHIAAAIEKLL</sequence>
<gene>
    <name evidence="9" type="primary">GPX2</name>
    <name evidence="9" type="ORF">MNAN1_002285</name>
</gene>
<dbReference type="InterPro" id="IPR013766">
    <property type="entry name" value="Thioredoxin_domain"/>
</dbReference>
<dbReference type="Gene3D" id="3.40.30.10">
    <property type="entry name" value="Glutaredoxin"/>
    <property type="match status" value="1"/>
</dbReference>
<evidence type="ECO:0000256" key="6">
    <source>
        <dbReference type="PIRSR" id="PIRSR000303-1"/>
    </source>
</evidence>
<comment type="similarity">
    <text evidence="1 7">Belongs to the glutathione peroxidase family.</text>
</comment>
<dbReference type="CDD" id="cd00340">
    <property type="entry name" value="GSH_Peroxidase"/>
    <property type="match status" value="1"/>
</dbReference>
<comment type="catalytic activity">
    <reaction evidence="5">
        <text>a hydroperoxide + [thioredoxin]-dithiol = an alcohol + [thioredoxin]-disulfide + H2O</text>
        <dbReference type="Rhea" id="RHEA:62620"/>
        <dbReference type="Rhea" id="RHEA-COMP:10698"/>
        <dbReference type="Rhea" id="RHEA-COMP:10700"/>
        <dbReference type="ChEBI" id="CHEBI:15377"/>
        <dbReference type="ChEBI" id="CHEBI:29950"/>
        <dbReference type="ChEBI" id="CHEBI:30879"/>
        <dbReference type="ChEBI" id="CHEBI:35924"/>
        <dbReference type="ChEBI" id="CHEBI:50058"/>
        <dbReference type="EC" id="1.11.1.24"/>
    </reaction>
</comment>
<keyword evidence="3" id="KW-0049">Antioxidant</keyword>
<dbReference type="InterPro" id="IPR036249">
    <property type="entry name" value="Thioredoxin-like_sf"/>
</dbReference>
<keyword evidence="2 7" id="KW-0575">Peroxidase</keyword>
<dbReference type="PRINTS" id="PR01011">
    <property type="entry name" value="GLUTPROXDASE"/>
</dbReference>
<dbReference type="GO" id="GO:0140824">
    <property type="term" value="F:thioredoxin-dependent peroxiredoxin activity"/>
    <property type="evidence" value="ECO:0007669"/>
    <property type="project" value="UniProtKB-EC"/>
</dbReference>
<evidence type="ECO:0000313" key="9">
    <source>
        <dbReference type="EMBL" id="WFD27289.1"/>
    </source>
</evidence>
<dbReference type="Proteomes" id="UP001213623">
    <property type="component" value="Chromosome 4"/>
</dbReference>
<feature type="active site" evidence="6">
    <location>
        <position position="36"/>
    </location>
</feature>
<dbReference type="PANTHER" id="PTHR11592:SF78">
    <property type="entry name" value="GLUTATHIONE PEROXIDASE"/>
    <property type="match status" value="1"/>
</dbReference>
<evidence type="ECO:0000313" key="10">
    <source>
        <dbReference type="Proteomes" id="UP001213623"/>
    </source>
</evidence>
<name>A0AAF0EK91_9BASI</name>
<evidence type="ECO:0000256" key="1">
    <source>
        <dbReference type="ARBA" id="ARBA00006926"/>
    </source>
</evidence>
<dbReference type="PROSITE" id="PS00763">
    <property type="entry name" value="GLUTATHIONE_PEROXID_2"/>
    <property type="match status" value="1"/>
</dbReference>
<organism evidence="9 10">
    <name type="scientific">Malassezia nana</name>
    <dbReference type="NCBI Taxonomy" id="180528"/>
    <lineage>
        <taxon>Eukaryota</taxon>
        <taxon>Fungi</taxon>
        <taxon>Dikarya</taxon>
        <taxon>Basidiomycota</taxon>
        <taxon>Ustilaginomycotina</taxon>
        <taxon>Malasseziomycetes</taxon>
        <taxon>Malasseziales</taxon>
        <taxon>Malasseziaceae</taxon>
        <taxon>Malassezia</taxon>
    </lineage>
</organism>
<feature type="domain" description="Thioredoxin" evidence="8">
    <location>
        <begin position="1"/>
        <end position="167"/>
    </location>
</feature>
<dbReference type="PANTHER" id="PTHR11592">
    <property type="entry name" value="GLUTATHIONE PEROXIDASE"/>
    <property type="match status" value="1"/>
</dbReference>
<dbReference type="InterPro" id="IPR029759">
    <property type="entry name" value="GPX_AS"/>
</dbReference>
<protein>
    <recommendedName>
        <fullName evidence="7">Glutathione peroxidase</fullName>
    </recommendedName>
</protein>
<dbReference type="PROSITE" id="PS51352">
    <property type="entry name" value="THIOREDOXIN_2"/>
    <property type="match status" value="1"/>
</dbReference>
<dbReference type="AlphaFoldDB" id="A0AAF0EK91"/>
<proteinExistence type="inferred from homology"/>
<dbReference type="PROSITE" id="PS00460">
    <property type="entry name" value="GLUTATHIONE_PEROXID_1"/>
    <property type="match status" value="1"/>
</dbReference>
<dbReference type="InterPro" id="IPR029760">
    <property type="entry name" value="GPX_CS"/>
</dbReference>